<feature type="transmembrane region" description="Helical" evidence="5">
    <location>
        <begin position="390"/>
        <end position="407"/>
    </location>
</feature>
<keyword evidence="3 5" id="KW-1133">Transmembrane helix</keyword>
<feature type="transmembrane region" description="Helical" evidence="5">
    <location>
        <begin position="456"/>
        <end position="478"/>
    </location>
</feature>
<evidence type="ECO:0000256" key="1">
    <source>
        <dbReference type="ARBA" id="ARBA00004141"/>
    </source>
</evidence>
<feature type="transmembrane region" description="Helical" evidence="5">
    <location>
        <begin position="209"/>
        <end position="228"/>
    </location>
</feature>
<feature type="transmembrane region" description="Helical" evidence="5">
    <location>
        <begin position="321"/>
        <end position="339"/>
    </location>
</feature>
<dbReference type="GO" id="GO:0016020">
    <property type="term" value="C:membrane"/>
    <property type="evidence" value="ECO:0007669"/>
    <property type="project" value="UniProtKB-SubCell"/>
</dbReference>
<gene>
    <name evidence="7" type="ORF">ANOM_000306</name>
</gene>
<protein>
    <submittedName>
        <fullName evidence="7">MFS multidrug transporter</fullName>
    </submittedName>
</protein>
<dbReference type="PANTHER" id="PTHR23502:SF157">
    <property type="entry name" value="MAJOR FACILITATOR SUPERFAMILY (MFS) PROFILE DOMAIN-CONTAINING PROTEIN-RELATED"/>
    <property type="match status" value="1"/>
</dbReference>
<dbReference type="InterPro" id="IPR036259">
    <property type="entry name" value="MFS_trans_sf"/>
</dbReference>
<evidence type="ECO:0000256" key="3">
    <source>
        <dbReference type="ARBA" id="ARBA00022989"/>
    </source>
</evidence>
<dbReference type="SUPFAM" id="SSF103473">
    <property type="entry name" value="MFS general substrate transporter"/>
    <property type="match status" value="1"/>
</dbReference>
<dbReference type="AlphaFoldDB" id="A0A0L1JHQ1"/>
<dbReference type="PANTHER" id="PTHR23502">
    <property type="entry name" value="MAJOR FACILITATOR SUPERFAMILY"/>
    <property type="match status" value="1"/>
</dbReference>
<accession>A0A0L1JHQ1</accession>
<dbReference type="Gene3D" id="1.20.1250.20">
    <property type="entry name" value="MFS general substrate transporter like domains"/>
    <property type="match status" value="1"/>
</dbReference>
<feature type="transmembrane region" description="Helical" evidence="5">
    <location>
        <begin position="57"/>
        <end position="77"/>
    </location>
</feature>
<dbReference type="Proteomes" id="UP000037505">
    <property type="component" value="Unassembled WGS sequence"/>
</dbReference>
<feature type="transmembrane region" description="Helical" evidence="5">
    <location>
        <begin position="89"/>
        <end position="109"/>
    </location>
</feature>
<comment type="caution">
    <text evidence="7">The sequence shown here is derived from an EMBL/GenBank/DDBJ whole genome shotgun (WGS) entry which is preliminary data.</text>
</comment>
<dbReference type="Pfam" id="PF07690">
    <property type="entry name" value="MFS_1"/>
    <property type="match status" value="1"/>
</dbReference>
<dbReference type="STRING" id="1509407.A0A0L1JHQ1"/>
<comment type="subcellular location">
    <subcellularLocation>
        <location evidence="1">Membrane</location>
        <topology evidence="1">Multi-pass membrane protein</topology>
    </subcellularLocation>
</comment>
<feature type="transmembrane region" description="Helical" evidence="5">
    <location>
        <begin position="283"/>
        <end position="301"/>
    </location>
</feature>
<evidence type="ECO:0000313" key="7">
    <source>
        <dbReference type="EMBL" id="KNG91300.1"/>
    </source>
</evidence>
<sequence length="506" mass="56488">MNSRSNSITAENSLASDYLADHHLEQTPDGQYIRWHRANPIHPRNWPVWRKCFDTGLILLLDFFLTASSTAGASAASEAKHEYGIGSELSIFCFVTVFLLGQVIGTVVLPPWSETFGRKRLYLISSSLSSVCCVVVGVPHSLAAVIIGRVGTGMLAAIPYTVGGGSVEDMWSSRPRIWVMFLWTIASNLGLCIGPITGTYFSTLLNWRWLFYIYAIIIGVMSVLFMFIRESRPSLLLTREVAKLSRNTGKDLQALNHDHHPDLRTFLKVALFRPAILFCREPLVFIISMMIAFAFSLLYMFTEALQPIYETMGFSRTQSSLAFLAIACGIWFSTLTRLLDNRVFDTRRRKNLPFRPEDKLSGLAIGAPVLAVGLWWFAWTIPPKASNTHWIVPSISLAMMGYALNEFDTVLYSYLSDCYLSYSASAMAAVAFLRALLSGVFPLFTRQMFDGLTANVAVSLLAALATVFCIAPPLFIFYGERIRNRSPFAKQSVLIAAELGSKEEDY</sequence>
<feature type="domain" description="Major facilitator superfamily (MFS) profile" evidence="6">
    <location>
        <begin position="48"/>
        <end position="483"/>
    </location>
</feature>
<feature type="transmembrane region" description="Helical" evidence="5">
    <location>
        <begin position="121"/>
        <end position="140"/>
    </location>
</feature>
<feature type="transmembrane region" description="Helical" evidence="5">
    <location>
        <begin position="177"/>
        <end position="197"/>
    </location>
</feature>
<evidence type="ECO:0000259" key="6">
    <source>
        <dbReference type="PROSITE" id="PS50850"/>
    </source>
</evidence>
<name>A0A0L1JHQ1_ASPN3</name>
<keyword evidence="4 5" id="KW-0472">Membrane</keyword>
<evidence type="ECO:0000256" key="4">
    <source>
        <dbReference type="ARBA" id="ARBA00023136"/>
    </source>
</evidence>
<keyword evidence="2 5" id="KW-0812">Transmembrane</keyword>
<dbReference type="RefSeq" id="XP_015412223.1">
    <property type="nucleotide sequence ID" value="XM_015545564.1"/>
</dbReference>
<keyword evidence="8" id="KW-1185">Reference proteome</keyword>
<dbReference type="GO" id="GO:0022857">
    <property type="term" value="F:transmembrane transporter activity"/>
    <property type="evidence" value="ECO:0007669"/>
    <property type="project" value="InterPro"/>
</dbReference>
<dbReference type="InterPro" id="IPR011701">
    <property type="entry name" value="MFS"/>
</dbReference>
<dbReference type="PROSITE" id="PS50850">
    <property type="entry name" value="MFS"/>
    <property type="match status" value="1"/>
</dbReference>
<evidence type="ECO:0000313" key="8">
    <source>
        <dbReference type="Proteomes" id="UP000037505"/>
    </source>
</evidence>
<feature type="transmembrane region" description="Helical" evidence="5">
    <location>
        <begin position="146"/>
        <end position="165"/>
    </location>
</feature>
<feature type="transmembrane region" description="Helical" evidence="5">
    <location>
        <begin position="419"/>
        <end position="444"/>
    </location>
</feature>
<dbReference type="InterPro" id="IPR020846">
    <property type="entry name" value="MFS_dom"/>
</dbReference>
<dbReference type="OrthoDB" id="5410178at2759"/>
<feature type="transmembrane region" description="Helical" evidence="5">
    <location>
        <begin position="360"/>
        <end position="378"/>
    </location>
</feature>
<dbReference type="EMBL" id="JNOM01000004">
    <property type="protein sequence ID" value="KNG91300.1"/>
    <property type="molecule type" value="Genomic_DNA"/>
</dbReference>
<proteinExistence type="predicted"/>
<dbReference type="GeneID" id="26802110"/>
<evidence type="ECO:0000256" key="2">
    <source>
        <dbReference type="ARBA" id="ARBA00022692"/>
    </source>
</evidence>
<evidence type="ECO:0000256" key="5">
    <source>
        <dbReference type="SAM" id="Phobius"/>
    </source>
</evidence>
<reference evidence="7 8" key="1">
    <citation type="submission" date="2014-06" db="EMBL/GenBank/DDBJ databases">
        <title>The Genome of the Aflatoxigenic Filamentous Fungus Aspergillus nomius.</title>
        <authorList>
            <person name="Moore M.G."/>
            <person name="Shannon B.M."/>
            <person name="Brian M.M."/>
        </authorList>
    </citation>
    <scope>NUCLEOTIDE SEQUENCE [LARGE SCALE GENOMIC DNA]</scope>
    <source>
        <strain evidence="7 8">NRRL 13137</strain>
    </source>
</reference>
<organism evidence="7 8">
    <name type="scientific">Aspergillus nomiae NRRL (strain ATCC 15546 / NRRL 13137 / CBS 260.88 / M93)</name>
    <dbReference type="NCBI Taxonomy" id="1509407"/>
    <lineage>
        <taxon>Eukaryota</taxon>
        <taxon>Fungi</taxon>
        <taxon>Dikarya</taxon>
        <taxon>Ascomycota</taxon>
        <taxon>Pezizomycotina</taxon>
        <taxon>Eurotiomycetes</taxon>
        <taxon>Eurotiomycetidae</taxon>
        <taxon>Eurotiales</taxon>
        <taxon>Aspergillaceae</taxon>
        <taxon>Aspergillus</taxon>
        <taxon>Aspergillus subgen. Circumdati</taxon>
    </lineage>
</organism>